<evidence type="ECO:0000313" key="11">
    <source>
        <dbReference type="Proteomes" id="UP001558613"/>
    </source>
</evidence>
<organism evidence="10 11">
    <name type="scientific">Cirrhinus molitorella</name>
    <name type="common">mud carp</name>
    <dbReference type="NCBI Taxonomy" id="172907"/>
    <lineage>
        <taxon>Eukaryota</taxon>
        <taxon>Metazoa</taxon>
        <taxon>Chordata</taxon>
        <taxon>Craniata</taxon>
        <taxon>Vertebrata</taxon>
        <taxon>Euteleostomi</taxon>
        <taxon>Actinopterygii</taxon>
        <taxon>Neopterygii</taxon>
        <taxon>Teleostei</taxon>
        <taxon>Ostariophysi</taxon>
        <taxon>Cypriniformes</taxon>
        <taxon>Cyprinidae</taxon>
        <taxon>Labeoninae</taxon>
        <taxon>Labeonini</taxon>
        <taxon>Cirrhinus</taxon>
    </lineage>
</organism>
<dbReference type="InterPro" id="IPR003409">
    <property type="entry name" value="MORN"/>
</dbReference>
<evidence type="ECO:0000256" key="7">
    <source>
        <dbReference type="ARBA" id="ARBA00023212"/>
    </source>
</evidence>
<keyword evidence="4" id="KW-0677">Repeat</keyword>
<evidence type="ECO:0000313" key="10">
    <source>
        <dbReference type="EMBL" id="KAL1264249.1"/>
    </source>
</evidence>
<feature type="compositionally biased region" description="Low complexity" evidence="9">
    <location>
        <begin position="45"/>
        <end position="57"/>
    </location>
</feature>
<keyword evidence="5" id="KW-0282">Flagellum</keyword>
<keyword evidence="8" id="KW-0966">Cell projection</keyword>
<feature type="compositionally biased region" description="Acidic residues" evidence="9">
    <location>
        <begin position="732"/>
        <end position="743"/>
    </location>
</feature>
<reference evidence="10 11" key="1">
    <citation type="submission" date="2023-09" db="EMBL/GenBank/DDBJ databases">
        <authorList>
            <person name="Wang M."/>
        </authorList>
    </citation>
    <scope>NUCLEOTIDE SEQUENCE [LARGE SCALE GENOMIC DNA]</scope>
    <source>
        <strain evidence="10">GT-2023</strain>
        <tissue evidence="10">Liver</tissue>
    </source>
</reference>
<proteinExistence type="predicted"/>
<evidence type="ECO:0000256" key="2">
    <source>
        <dbReference type="ARBA" id="ARBA00004430"/>
    </source>
</evidence>
<keyword evidence="11" id="KW-1185">Reference proteome</keyword>
<dbReference type="Pfam" id="PF02493">
    <property type="entry name" value="MORN"/>
    <property type="match status" value="10"/>
</dbReference>
<accession>A0ABR3MJS9</accession>
<dbReference type="PANTHER" id="PTHR46613:SF1">
    <property type="entry name" value="RADIAL SPOKE HEAD 10 HOMOLOG B-RELATED"/>
    <property type="match status" value="1"/>
</dbReference>
<gene>
    <name evidence="10" type="ORF">QQF64_004604</name>
</gene>
<feature type="region of interest" description="Disordered" evidence="9">
    <location>
        <begin position="727"/>
        <end position="781"/>
    </location>
</feature>
<evidence type="ECO:0000256" key="6">
    <source>
        <dbReference type="ARBA" id="ARBA00023069"/>
    </source>
</evidence>
<keyword evidence="7" id="KW-0206">Cytoskeleton</keyword>
<sequence>MAKGYKMKSSNRSTPEPTFSKVLGLSSTSTLVSESVTEPGDVQNSSSSTVCSASAASLPTNDHQPNHEHDQCRKVPILHNIIVERYEGEKSGDMFHGEGVAYFQGGHIYKGGFSHGLMHGHGEYIWSDGLKYQGDFKLNVPMGHGTYTWLDGSAYEGEVHKGVRHGVGMNTCAKTSTVYRGQWYLGKRQGQGIIYYNQAGTSWYKGEWVNNCREGWGKRCYPSGNVYEGQWKNNVRHGEGIMRWVQLNQQYTGQWVNGIQDGKGTHTWFRKRLPCSQYPRMNEYTGEFIQGMRHGQGQFFYASGAMYCGEWKHDKKHGQGVYTFENGQVYEGEFIKDCMAEFPAFTPGLSGITTPFPDENDSSNRASQSSTNSSPLGSDMVLNIQTLLSRFPEAHRDQELKQVEFAVLRHIGLLREIYSFYSSLGHEQSSDKIVPLTHLQFSRFLMDCKVHQHGITLAQMDRFINDDVHSPFTDILPRECISYIIIIAYHIFHKDIESSSNILAACFSKLMRQNIIPNAKNVKGSMFCHPAHAAVTYNYSDRCWEIYQALCKVNSIQSDPALTVRQFVWMLKDLCLYDSELTVSKVLAVLSVNNPGIYDGTYSNLGLEMSFLEFFEALLDCAEVKGQRIQTDLESQTETNHQDDTVLSLLQVCSACPASSLSEEMERSQTPVPAFKETELKGWMQKTQQFFTQVFFPAYEHNVNLEKERLRQREKKRLALAEADKARYIEQPEAEEKQEEDGDRDVPNDVNNLPSTIMTSVTSTTSVVSKQSITSGSKKKK</sequence>
<evidence type="ECO:0000256" key="8">
    <source>
        <dbReference type="ARBA" id="ARBA00023273"/>
    </source>
</evidence>
<dbReference type="Gene3D" id="2.20.110.10">
    <property type="entry name" value="Histone H3 K4-specific methyltransferase SET7/9 N-terminal domain"/>
    <property type="match status" value="5"/>
</dbReference>
<feature type="region of interest" description="Disordered" evidence="9">
    <location>
        <begin position="1"/>
        <end position="69"/>
    </location>
</feature>
<comment type="subcellular location">
    <subcellularLocation>
        <location evidence="1">Cell projection</location>
        <location evidence="1">Cilium</location>
        <location evidence="1">Flagellum</location>
    </subcellularLocation>
    <subcellularLocation>
        <location evidence="2">Cytoplasm</location>
        <location evidence="2">Cytoskeleton</location>
        <location evidence="2">Cilium axoneme</location>
    </subcellularLocation>
</comment>
<dbReference type="Proteomes" id="UP001558613">
    <property type="component" value="Unassembled WGS sequence"/>
</dbReference>
<evidence type="ECO:0000256" key="4">
    <source>
        <dbReference type="ARBA" id="ARBA00022737"/>
    </source>
</evidence>
<comment type="caution">
    <text evidence="10">The sequence shown here is derived from an EMBL/GenBank/DDBJ whole genome shotgun (WGS) entry which is preliminary data.</text>
</comment>
<dbReference type="EMBL" id="JAYMGO010000012">
    <property type="protein sequence ID" value="KAL1264249.1"/>
    <property type="molecule type" value="Genomic_DNA"/>
</dbReference>
<feature type="compositionally biased region" description="Low complexity" evidence="9">
    <location>
        <begin position="755"/>
        <end position="775"/>
    </location>
</feature>
<evidence type="ECO:0000256" key="9">
    <source>
        <dbReference type="SAM" id="MobiDB-lite"/>
    </source>
</evidence>
<name>A0ABR3MJS9_9TELE</name>
<dbReference type="SMART" id="SM00698">
    <property type="entry name" value="MORN"/>
    <property type="match status" value="10"/>
</dbReference>
<feature type="compositionally biased region" description="Polar residues" evidence="9">
    <location>
        <begin position="8"/>
        <end position="17"/>
    </location>
</feature>
<keyword evidence="6" id="KW-0969">Cilium</keyword>
<feature type="region of interest" description="Disordered" evidence="9">
    <location>
        <begin position="353"/>
        <end position="378"/>
    </location>
</feature>
<dbReference type="SUPFAM" id="SSF82185">
    <property type="entry name" value="Histone H3 K4-specific methyltransferase SET7/9 N-terminal domain"/>
    <property type="match status" value="3"/>
</dbReference>
<feature type="compositionally biased region" description="Low complexity" evidence="9">
    <location>
        <begin position="20"/>
        <end position="37"/>
    </location>
</feature>
<evidence type="ECO:0000256" key="3">
    <source>
        <dbReference type="ARBA" id="ARBA00022490"/>
    </source>
</evidence>
<dbReference type="PANTHER" id="PTHR46613">
    <property type="entry name" value="RADIAL SPOKE HEAD 10 HOMOLOG B-RELATED"/>
    <property type="match status" value="1"/>
</dbReference>
<feature type="compositionally biased region" description="Low complexity" evidence="9">
    <location>
        <begin position="363"/>
        <end position="374"/>
    </location>
</feature>
<evidence type="ECO:0000256" key="5">
    <source>
        <dbReference type="ARBA" id="ARBA00022846"/>
    </source>
</evidence>
<evidence type="ECO:0008006" key="12">
    <source>
        <dbReference type="Google" id="ProtNLM"/>
    </source>
</evidence>
<evidence type="ECO:0000256" key="1">
    <source>
        <dbReference type="ARBA" id="ARBA00004230"/>
    </source>
</evidence>
<keyword evidence="3" id="KW-0963">Cytoplasm</keyword>
<protein>
    <recommendedName>
        <fullName evidence="12">Radial spoke head 10 homolog B</fullName>
    </recommendedName>
</protein>